<sequence>MAIFDPQRQMAIPHFQTPQYYSDLDTLAKLQKLFDSQAEAKRQEELHPFELSKAEKMNTRLDIMNEAGRQDIDFDKELHPIEVLYRKAVADSAKAIADFDQRTLEPKIANQLGEYKHNVDKRPLELDKIKAEINSSNANAYASNASAKASNANTARLNWLLNQDQLAAKELAGFREYVKNVTGYTPEELNFNIAKEESERLKQRQQKEDTLLENSNLVFDPEQKKFVVVPNTSAQNSKDGITQAYLDAAAFSNKTNGATYKPWNVLSLQDQKTLEEAYQLFGNNPQKISAVMNGLQLTNGTTTLPKEAEEEAVKVAEELMAGRQQQSNLTDVAQLVSQSMKQGNADKLYDRATQGDPNAIAALQFMVENNPTATKAFYLNPKTKEMQELPQGYGNYINQNTNGGLAKSGVANGVYYQRPFESLEHVSKNIPGNVGIYKNTSGQVQDLPERGSDYSENVRLIQNVTKSLDKPIFHNGEKTKEMIAGKVGRFITDIKFSLPKKDQEAFDDALKDSKNGRYAQDMVGLLTYFINTRGDQGLNVKSSPTFAKAVLAFAQSRDSKEYQSILKSGDLEAFGEKAKEVAYILDDMRGAYEEVSRSRTSDGSLPTYYNILTTNKDSIRPTVNDEKINKEEKLDISLRYVDPTMAKEILKVMERKARERNANEEPRTYSWMLHLD</sequence>
<protein>
    <submittedName>
        <fullName evidence="1">Uncharacterized protein</fullName>
    </submittedName>
</protein>
<evidence type="ECO:0000313" key="1">
    <source>
        <dbReference type="EMBL" id="DAD71153.1"/>
    </source>
</evidence>
<dbReference type="EMBL" id="BK015876">
    <property type="protein sequence ID" value="DAD71153.1"/>
    <property type="molecule type" value="Genomic_DNA"/>
</dbReference>
<name>A0A8S5LMF3_9CAUD</name>
<accession>A0A8S5LMF3</accession>
<organism evidence="1">
    <name type="scientific">Podoviridae sp. ctiuS14</name>
    <dbReference type="NCBI Taxonomy" id="2827620"/>
    <lineage>
        <taxon>Viruses</taxon>
        <taxon>Duplodnaviria</taxon>
        <taxon>Heunggongvirae</taxon>
        <taxon>Uroviricota</taxon>
        <taxon>Caudoviricetes</taxon>
    </lineage>
</organism>
<reference evidence="1" key="1">
    <citation type="journal article" date="2021" name="Proc. Natl. Acad. Sci. U.S.A.">
        <title>A Catalog of Tens of Thousands of Viruses from Human Metagenomes Reveals Hidden Associations with Chronic Diseases.</title>
        <authorList>
            <person name="Tisza M.J."/>
            <person name="Buck C.B."/>
        </authorList>
    </citation>
    <scope>NUCLEOTIDE SEQUENCE</scope>
    <source>
        <strain evidence="1">CtiuS14</strain>
    </source>
</reference>
<proteinExistence type="predicted"/>